<dbReference type="PANTHER" id="PTHR42681:SF1">
    <property type="entry name" value="MALONYL-COA-ACYL CARRIER PROTEIN TRANSACYLASE, MITOCHONDRIAL"/>
    <property type="match status" value="1"/>
</dbReference>
<sequence length="1179" mass="128319">MWPRWTVAICRCSTRATSIPWRVRYACTLIHRVVSPKGDAQANSEGGAARLRLKGAAVPGFEQFIGETSVSIVFMFSGQGSQYRHMGRALYERHAGFGRHMRALDEVVRQTGGYSVLDGLYGDQPQAAALDDILVTHPAIFMVEYALAQSLIEHGVYPDHVLGSSLGEVAAAAVSGALDAEQALGFVVRQARLFHEHCPAGGMTAVLADIAVFEQLQADGIEVELAAINYPQHLVISGTVSALAAAQMQLARRNVVFQRLDVNRPFHSSHMDPLRDAFIQTSQALQLRTPRMGYVSSTLGGPVSQFAPEHLWHVVRSTLQLAPAIEYLEGLGPHEYLDAGPSGSMANFAKRCRSAHSASTDSLILSPFDTSARSFERRITSSAQRVVSAEIMAMKQSKTVYMFPGQGSQFRGMGEGLFERFAELTACADRVLGYSIRELCENDPRNELGQTRFTQPALYVVNVLSYLAQAGDAAPPDYVLGHSLGEFCALFAAGAYDFETGLRLVKRRGELMSEATGGGMSAVLNLDLATIKQVLRQAGSTQLDFANFNAPQQTVLAGPLDALESVRTQIEDASGICVALNVSAPFHSRYMRGAQEAFAAELARVTFKPLTLPVIANVDARPYEQEAIASQLARQMTSSVQWVESIEYLLQAGITQFKEIGPGNVLTNLQAKIEKNRSPAQPVVASAVVAPLPLAARHDDGVPGLALTAEGLGSAAFRQAYNLRYAYMAGGMYKGIASVELVVKLVNSGYLAFFGAGGLSTAAVEQAIVEIAQRTQPRAFGMNLVCNLSNPHKEIELVELFMRKGVTVIEAAAFMQITPALALYRLRGLIKVGDRIEARHRIVAKVSRPEVAQQFLDPAPARVVEKLLAQGLVTPEQAQWAQSVPMADDLVVEADSGGHTDMGVTVVLLPTIIRLRDSLCQAAGYTERVRVGAAGGIGSPESVAAAFMLGADFVVTGSINQCTPEAGTSDVVKTLLQDINVQDTDYAPAGDMFELGARVQVLKRGVFFPARANKLYDLWRRYDSLDELDEKTARQIQDSFFKRSFDEVFEETRAYYSKVAPQEIDKALSNPKHKMALVFRWYFIHSTRLAMTGSEAQRVDYQVHCGPSMGAFNQWVKGTDLEDWRNRHVDLVAERLMNAAAAYLNTRLRAMLTPAAPAQTEGRPAYEGAPLRMAGSVRT</sequence>
<dbReference type="Pfam" id="PF00698">
    <property type="entry name" value="Acyl_transf_1"/>
    <property type="match status" value="2"/>
</dbReference>
<dbReference type="NCBIfam" id="TIGR02814">
    <property type="entry name" value="pfaD_fam"/>
    <property type="match status" value="1"/>
</dbReference>
<feature type="domain" description="Malonyl-CoA:ACP transacylase (MAT)" evidence="6">
    <location>
        <begin position="402"/>
        <end position="689"/>
    </location>
</feature>
<dbReference type="InterPro" id="IPR001227">
    <property type="entry name" value="Ac_transferase_dom_sf"/>
</dbReference>
<dbReference type="AlphaFoldDB" id="A0A5D3GGT6"/>
<dbReference type="InterPro" id="IPR013785">
    <property type="entry name" value="Aldolase_TIM"/>
</dbReference>
<comment type="caution">
    <text evidence="7">The sequence shown here is derived from an EMBL/GenBank/DDBJ whole genome shotgun (WGS) entry which is preliminary data.</text>
</comment>
<reference evidence="7 8" key="1">
    <citation type="submission" date="2019-08" db="EMBL/GenBank/DDBJ databases">
        <title>Subclass B2 metallo-beta lactamase from Pseudomonas synxantha.</title>
        <authorList>
            <person name="Poirel L."/>
            <person name="Palmieri M."/>
            <person name="Masseron A."/>
            <person name="Perreten V."/>
            <person name="Nordman P."/>
        </authorList>
    </citation>
    <scope>NUCLEOTIDE SEQUENCE [LARGE SCALE GENOMIC DNA]</scope>
    <source>
        <strain evidence="7 8">MCP106</strain>
    </source>
</reference>
<dbReference type="InterPro" id="IPR004410">
    <property type="entry name" value="Malonyl_CoA-ACP_transAc_FabD"/>
</dbReference>
<dbReference type="EC" id="2.3.1.39" evidence="1"/>
<dbReference type="Gene3D" id="3.30.70.250">
    <property type="entry name" value="Malonyl-CoA ACP transacylase, ACP-binding"/>
    <property type="match status" value="1"/>
</dbReference>
<dbReference type="InterPro" id="IPR014043">
    <property type="entry name" value="Acyl_transferase_dom"/>
</dbReference>
<dbReference type="Proteomes" id="UP000324029">
    <property type="component" value="Unassembled WGS sequence"/>
</dbReference>
<dbReference type="InterPro" id="IPR050858">
    <property type="entry name" value="Mal-CoA-ACP_Trans/PKS_FabD"/>
</dbReference>
<dbReference type="Pfam" id="PF03060">
    <property type="entry name" value="NMO"/>
    <property type="match status" value="1"/>
</dbReference>
<dbReference type="SUPFAM" id="SSF52151">
    <property type="entry name" value="FabD/lysophospholipase-like"/>
    <property type="match status" value="2"/>
</dbReference>
<keyword evidence="3 7" id="KW-0012">Acyltransferase</keyword>
<dbReference type="NCBIfam" id="TIGR00128">
    <property type="entry name" value="fabD"/>
    <property type="match status" value="1"/>
</dbReference>
<accession>A0A5D3GGT6</accession>
<dbReference type="GO" id="GO:0005829">
    <property type="term" value="C:cytosol"/>
    <property type="evidence" value="ECO:0007669"/>
    <property type="project" value="TreeGrafter"/>
</dbReference>
<name>A0A5D3GGT6_9PSED</name>
<dbReference type="Pfam" id="PF21607">
    <property type="entry name" value="FabD_helical_ins"/>
    <property type="match status" value="1"/>
</dbReference>
<comment type="catalytic activity">
    <reaction evidence="4">
        <text>holo-[ACP] + malonyl-CoA = malonyl-[ACP] + CoA</text>
        <dbReference type="Rhea" id="RHEA:41792"/>
        <dbReference type="Rhea" id="RHEA-COMP:9623"/>
        <dbReference type="Rhea" id="RHEA-COMP:9685"/>
        <dbReference type="ChEBI" id="CHEBI:57287"/>
        <dbReference type="ChEBI" id="CHEBI:57384"/>
        <dbReference type="ChEBI" id="CHEBI:64479"/>
        <dbReference type="ChEBI" id="CHEBI:78449"/>
        <dbReference type="EC" id="2.3.1.39"/>
    </reaction>
</comment>
<dbReference type="SUPFAM" id="SSF51395">
    <property type="entry name" value="FMN-linked oxidoreductases"/>
    <property type="match status" value="1"/>
</dbReference>
<evidence type="ECO:0000256" key="2">
    <source>
        <dbReference type="ARBA" id="ARBA00022679"/>
    </source>
</evidence>
<dbReference type="PANTHER" id="PTHR42681">
    <property type="entry name" value="MALONYL-COA-ACYL CARRIER PROTEIN TRANSACYLASE, MITOCHONDRIAL"/>
    <property type="match status" value="1"/>
</dbReference>
<feature type="domain" description="Malonyl-CoA:ACP transacylase (MAT)" evidence="6">
    <location>
        <begin position="75"/>
        <end position="386"/>
    </location>
</feature>
<dbReference type="InterPro" id="IPR049489">
    <property type="entry name" value="FabD-like_helical_ins"/>
</dbReference>
<dbReference type="CDD" id="cd04742">
    <property type="entry name" value="NPD_FabD"/>
    <property type="match status" value="1"/>
</dbReference>
<dbReference type="SMART" id="SM00827">
    <property type="entry name" value="PKS_AT"/>
    <property type="match status" value="2"/>
</dbReference>
<dbReference type="GO" id="GO:0006633">
    <property type="term" value="P:fatty acid biosynthetic process"/>
    <property type="evidence" value="ECO:0007669"/>
    <property type="project" value="TreeGrafter"/>
</dbReference>
<dbReference type="GO" id="GO:0004314">
    <property type="term" value="F:[acyl-carrier-protein] S-malonyltransferase activity"/>
    <property type="evidence" value="ECO:0007669"/>
    <property type="project" value="UniProtKB-EC"/>
</dbReference>
<reference evidence="7 8" key="2">
    <citation type="submission" date="2019-08" db="EMBL/GenBank/DDBJ databases">
        <authorList>
            <person name="Brilhante M."/>
            <person name="Perreten V."/>
        </authorList>
    </citation>
    <scope>NUCLEOTIDE SEQUENCE [LARGE SCALE GENOMIC DNA]</scope>
    <source>
        <strain evidence="7 8">MCP106</strain>
    </source>
</reference>
<proteinExistence type="predicted"/>
<dbReference type="SUPFAM" id="SSF55048">
    <property type="entry name" value="Probable ACP-binding domain of malonyl-CoA ACP transacylase"/>
    <property type="match status" value="2"/>
</dbReference>
<evidence type="ECO:0000259" key="6">
    <source>
        <dbReference type="SMART" id="SM00827"/>
    </source>
</evidence>
<evidence type="ECO:0000313" key="8">
    <source>
        <dbReference type="Proteomes" id="UP000324029"/>
    </source>
</evidence>
<evidence type="ECO:0000256" key="1">
    <source>
        <dbReference type="ARBA" id="ARBA00013258"/>
    </source>
</evidence>
<feature type="region of interest" description="Disordered" evidence="5">
    <location>
        <begin position="1155"/>
        <end position="1179"/>
    </location>
</feature>
<evidence type="ECO:0000256" key="5">
    <source>
        <dbReference type="SAM" id="MobiDB-lite"/>
    </source>
</evidence>
<organism evidence="7 8">
    <name type="scientific">Pseudomonas synxantha</name>
    <dbReference type="NCBI Taxonomy" id="47883"/>
    <lineage>
        <taxon>Bacteria</taxon>
        <taxon>Pseudomonadati</taxon>
        <taxon>Pseudomonadota</taxon>
        <taxon>Gammaproteobacteria</taxon>
        <taxon>Pseudomonadales</taxon>
        <taxon>Pseudomonadaceae</taxon>
        <taxon>Pseudomonas</taxon>
    </lineage>
</organism>
<evidence type="ECO:0000313" key="7">
    <source>
        <dbReference type="EMBL" id="TYK59601.1"/>
    </source>
</evidence>
<evidence type="ECO:0000256" key="4">
    <source>
        <dbReference type="ARBA" id="ARBA00048462"/>
    </source>
</evidence>
<dbReference type="EMBL" id="VSRO01000001">
    <property type="protein sequence ID" value="TYK59601.1"/>
    <property type="molecule type" value="Genomic_DNA"/>
</dbReference>
<dbReference type="Gene3D" id="3.20.20.70">
    <property type="entry name" value="Aldolase class I"/>
    <property type="match status" value="1"/>
</dbReference>
<protein>
    <recommendedName>
        <fullName evidence="1">[acyl-carrier-protein] S-malonyltransferase</fullName>
        <ecNumber evidence="1">2.3.1.39</ecNumber>
    </recommendedName>
</protein>
<keyword evidence="2 7" id="KW-0808">Transferase</keyword>
<dbReference type="InterPro" id="IPR014179">
    <property type="entry name" value="PfaD-like_TIM-barrel"/>
</dbReference>
<dbReference type="Gene3D" id="3.40.366.10">
    <property type="entry name" value="Malonyl-Coenzyme A Acyl Carrier Protein, domain 2"/>
    <property type="match status" value="2"/>
</dbReference>
<evidence type="ECO:0000256" key="3">
    <source>
        <dbReference type="ARBA" id="ARBA00023315"/>
    </source>
</evidence>
<gene>
    <name evidence="7" type="primary">fabD</name>
    <name evidence="7" type="ORF">FXO26_00355</name>
</gene>
<dbReference type="InterPro" id="IPR016035">
    <property type="entry name" value="Acyl_Trfase/lysoPLipase"/>
</dbReference>
<dbReference type="InterPro" id="IPR016036">
    <property type="entry name" value="Malonyl_transacylase_ACP-bd"/>
</dbReference>